<dbReference type="InterPro" id="IPR036412">
    <property type="entry name" value="HAD-like_sf"/>
</dbReference>
<reference evidence="2" key="1">
    <citation type="journal article" date="2019" name="Int. J. Syst. Evol. Microbiol.">
        <title>The Global Catalogue of Microorganisms (GCM) 10K type strain sequencing project: providing services to taxonomists for standard genome sequencing and annotation.</title>
        <authorList>
            <consortium name="The Broad Institute Genomics Platform"/>
            <consortium name="The Broad Institute Genome Sequencing Center for Infectious Disease"/>
            <person name="Wu L."/>
            <person name="Ma J."/>
        </authorList>
    </citation>
    <scope>NUCLEOTIDE SEQUENCE [LARGE SCALE GENOMIC DNA]</scope>
    <source>
        <strain evidence="2">JCM 17938</strain>
    </source>
</reference>
<dbReference type="InterPro" id="IPR050155">
    <property type="entry name" value="HAD-like_hydrolase_sf"/>
</dbReference>
<dbReference type="InterPro" id="IPR023214">
    <property type="entry name" value="HAD_sf"/>
</dbReference>
<keyword evidence="2" id="KW-1185">Reference proteome</keyword>
<dbReference type="InterPro" id="IPR041492">
    <property type="entry name" value="HAD_2"/>
</dbReference>
<comment type="caution">
    <text evidence="1">The sequence shown here is derived from an EMBL/GenBank/DDBJ whole genome shotgun (WGS) entry which is preliminary data.</text>
</comment>
<sequence length="214" mass="22851">MVRTLWRVLAVGFDLDLTLADTRDAIAAVYDRLAAETGVFIDIAAVVSRLGPPLELELAHWFPPEHVPEMASRYRAVYEEIAVPRTLPMPGAGAAVDAVRDRGGRVIVVTAKNQHDAEATVRFLDLQVDEVAGGFYAAGKGEALRRFGATAYAGDHVADIDAARAAGARSVAIATGPYDSEALRAYGADIVLPDLRGFPDTLNELINPGSPSRQ</sequence>
<keyword evidence="1" id="KW-0378">Hydrolase</keyword>
<dbReference type="Pfam" id="PF13419">
    <property type="entry name" value="HAD_2"/>
    <property type="match status" value="1"/>
</dbReference>
<dbReference type="SUPFAM" id="SSF56784">
    <property type="entry name" value="HAD-like"/>
    <property type="match status" value="1"/>
</dbReference>
<name>A0ABP8TIM5_9ACTN</name>
<dbReference type="SFLD" id="SFLDS00003">
    <property type="entry name" value="Haloacid_Dehalogenase"/>
    <property type="match status" value="1"/>
</dbReference>
<evidence type="ECO:0000313" key="1">
    <source>
        <dbReference type="EMBL" id="GAA4609239.1"/>
    </source>
</evidence>
<dbReference type="EMBL" id="BAABHJ010000008">
    <property type="protein sequence ID" value="GAA4609239.1"/>
    <property type="molecule type" value="Genomic_DNA"/>
</dbReference>
<dbReference type="PANTHER" id="PTHR43434:SF1">
    <property type="entry name" value="PHOSPHOGLYCOLATE PHOSPHATASE"/>
    <property type="match status" value="1"/>
</dbReference>
<dbReference type="Gene3D" id="1.10.150.240">
    <property type="entry name" value="Putative phosphatase, domain 2"/>
    <property type="match status" value="1"/>
</dbReference>
<dbReference type="SFLD" id="SFLDG01129">
    <property type="entry name" value="C1.5:_HAD__Beta-PGM__Phosphata"/>
    <property type="match status" value="1"/>
</dbReference>
<evidence type="ECO:0000313" key="2">
    <source>
        <dbReference type="Proteomes" id="UP001500212"/>
    </source>
</evidence>
<dbReference type="Proteomes" id="UP001500212">
    <property type="component" value="Unassembled WGS sequence"/>
</dbReference>
<dbReference type="GO" id="GO:0016787">
    <property type="term" value="F:hydrolase activity"/>
    <property type="evidence" value="ECO:0007669"/>
    <property type="project" value="UniProtKB-KW"/>
</dbReference>
<accession>A0ABP8TIM5</accession>
<dbReference type="InterPro" id="IPR023198">
    <property type="entry name" value="PGP-like_dom2"/>
</dbReference>
<protein>
    <submittedName>
        <fullName evidence="1">HAD family hydrolase</fullName>
    </submittedName>
</protein>
<proteinExistence type="predicted"/>
<dbReference type="Gene3D" id="3.40.50.1000">
    <property type="entry name" value="HAD superfamily/HAD-like"/>
    <property type="match status" value="1"/>
</dbReference>
<organism evidence="1 2">
    <name type="scientific">Actinoallomurus liliacearum</name>
    <dbReference type="NCBI Taxonomy" id="1080073"/>
    <lineage>
        <taxon>Bacteria</taxon>
        <taxon>Bacillati</taxon>
        <taxon>Actinomycetota</taxon>
        <taxon>Actinomycetes</taxon>
        <taxon>Streptosporangiales</taxon>
        <taxon>Thermomonosporaceae</taxon>
        <taxon>Actinoallomurus</taxon>
    </lineage>
</organism>
<gene>
    <name evidence="1" type="ORF">GCM10023195_37040</name>
</gene>
<dbReference type="PANTHER" id="PTHR43434">
    <property type="entry name" value="PHOSPHOGLYCOLATE PHOSPHATASE"/>
    <property type="match status" value="1"/>
</dbReference>